<dbReference type="AlphaFoldDB" id="A0A6J4MP40"/>
<feature type="region of interest" description="Disordered" evidence="1">
    <location>
        <begin position="1"/>
        <end position="33"/>
    </location>
</feature>
<proteinExistence type="predicted"/>
<evidence type="ECO:0000256" key="1">
    <source>
        <dbReference type="SAM" id="MobiDB-lite"/>
    </source>
</evidence>
<evidence type="ECO:0000313" key="2">
    <source>
        <dbReference type="EMBL" id="CAA9360535.1"/>
    </source>
</evidence>
<protein>
    <submittedName>
        <fullName evidence="2">Uncharacterized protein</fullName>
    </submittedName>
</protein>
<sequence length="47" mass="5397">MRGSTDDDPQTKQGHRESEALGQRRRLQMNTSTRVELDKIRGVGAQW</sequence>
<reference evidence="2" key="1">
    <citation type="submission" date="2020-02" db="EMBL/GenBank/DDBJ databases">
        <authorList>
            <person name="Meier V. D."/>
        </authorList>
    </citation>
    <scope>NUCLEOTIDE SEQUENCE</scope>
    <source>
        <strain evidence="2">AVDCRST_MAG40</strain>
    </source>
</reference>
<gene>
    <name evidence="2" type="ORF">AVDCRST_MAG40-3451</name>
</gene>
<accession>A0A6J4MP40</accession>
<name>A0A6J4MP40_9BACT</name>
<dbReference type="EMBL" id="CADCTX010000951">
    <property type="protein sequence ID" value="CAA9360535.1"/>
    <property type="molecule type" value="Genomic_DNA"/>
</dbReference>
<organism evidence="2">
    <name type="scientific">uncultured Gemmatimonadaceae bacterium</name>
    <dbReference type="NCBI Taxonomy" id="246130"/>
    <lineage>
        <taxon>Bacteria</taxon>
        <taxon>Pseudomonadati</taxon>
        <taxon>Gemmatimonadota</taxon>
        <taxon>Gemmatimonadia</taxon>
        <taxon>Gemmatimonadales</taxon>
        <taxon>Gemmatimonadaceae</taxon>
        <taxon>environmental samples</taxon>
    </lineage>
</organism>